<accession>A0ACC2K5C7</accession>
<name>A0ACC2K5C7_PERAE</name>
<evidence type="ECO:0000313" key="1">
    <source>
        <dbReference type="EMBL" id="KAJ8616203.1"/>
    </source>
</evidence>
<proteinExistence type="predicted"/>
<gene>
    <name evidence="1" type="ORF">MRB53_035575</name>
</gene>
<dbReference type="EMBL" id="CM056820">
    <property type="protein sequence ID" value="KAJ8616203.1"/>
    <property type="molecule type" value="Genomic_DNA"/>
</dbReference>
<evidence type="ECO:0000313" key="2">
    <source>
        <dbReference type="Proteomes" id="UP001234297"/>
    </source>
</evidence>
<protein>
    <submittedName>
        <fullName evidence="1">Uncharacterized protein</fullName>
    </submittedName>
</protein>
<comment type="caution">
    <text evidence="1">The sequence shown here is derived from an EMBL/GenBank/DDBJ whole genome shotgun (WGS) entry which is preliminary data.</text>
</comment>
<reference evidence="1 2" key="1">
    <citation type="journal article" date="2022" name="Hortic Res">
        <title>A haplotype resolved chromosomal level avocado genome allows analysis of novel avocado genes.</title>
        <authorList>
            <person name="Nath O."/>
            <person name="Fletcher S.J."/>
            <person name="Hayward A."/>
            <person name="Shaw L.M."/>
            <person name="Masouleh A.K."/>
            <person name="Furtado A."/>
            <person name="Henry R.J."/>
            <person name="Mitter N."/>
        </authorList>
    </citation>
    <scope>NUCLEOTIDE SEQUENCE [LARGE SCALE GENOMIC DNA]</scope>
    <source>
        <strain evidence="2">cv. Hass</strain>
    </source>
</reference>
<keyword evidence="2" id="KW-1185">Reference proteome</keyword>
<dbReference type="Proteomes" id="UP001234297">
    <property type="component" value="Chromosome 12"/>
</dbReference>
<organism evidence="1 2">
    <name type="scientific">Persea americana</name>
    <name type="common">Avocado</name>
    <dbReference type="NCBI Taxonomy" id="3435"/>
    <lineage>
        <taxon>Eukaryota</taxon>
        <taxon>Viridiplantae</taxon>
        <taxon>Streptophyta</taxon>
        <taxon>Embryophyta</taxon>
        <taxon>Tracheophyta</taxon>
        <taxon>Spermatophyta</taxon>
        <taxon>Magnoliopsida</taxon>
        <taxon>Magnoliidae</taxon>
        <taxon>Laurales</taxon>
        <taxon>Lauraceae</taxon>
        <taxon>Persea</taxon>
    </lineage>
</organism>
<sequence length="167" mass="18150">MVTTPALQQARTHIPTLKTCARPSRATQNVSEVAAFHLIFLDSSSLNDCLYAGDVTNARIHPALRILKQNLTLLTAILTERAQPLAVKEVMKATFEAFSMVLLAGGGSRMFSRTDHDMIAENIGNLKRVFCACGEGLIVEEVVEKEADVVEGVIALIGQVTEQLVED</sequence>